<dbReference type="PANTHER" id="PTHR23028:SF53">
    <property type="entry name" value="ACYL_TRANSF_3 DOMAIN-CONTAINING PROTEIN"/>
    <property type="match status" value="1"/>
</dbReference>
<sequence>MFVYRDEIDGLRSVAVIPVILYHAGFTDYFAGGYVGVDIFFVISGYLITSVIDHECEDGRFSLVSFYERRCRRILPALFLILFLSSIFAYKHMLPDQLKEFGETLIAIVCLSSNVYFWWKDDGYFTNISELNPLIHTWSLAVEEQFYFVFPLLCHFFAKKRRCLVILLISAALMSLLLSQWGGNLRSLSINQFQGFAQPAYATFYLPTGRIWELLCGAFIAFYLRIKDSSKEFSRLTKEFFALLGVLLIILSVVGLDNHRVPPFPNFYTILPVSGASLIILFAEKNTTVGYLLSIRLVRWIGLISYSAYLWHQPLLAFLRIKSTSTPQLNLIIIVIALVFPLSFLSYKFIEQPFRDKQRFSRKQIFAISGLCSAITLILAIHSIQTANIQSMTAEQRGDEYLSDLRKYGNWEYVVRDFDALERRKTFSNQTAALGKKRMVLIGDSFAQDVYNMIIEGKHLANYEIRVYFVYSRCQIYLGTEDRKQFIEKRHHQTCTNANDIKYALPLIRQADVIMLASNWYEWSAQRLPTTLKLLNLTEHQQVFVIGSKHFGIVNPALYVNKSTAFRKKQFQAPKTEIVNVNNLLAKSIEKHIFVNVMKMVCTGYNFTCPLFTPQGKLISHDGAHLTKYGAGYVGEIIFKNKPLNKL</sequence>
<feature type="transmembrane region" description="Helical" evidence="1">
    <location>
        <begin position="163"/>
        <end position="182"/>
    </location>
</feature>
<dbReference type="Proteomes" id="UP000663852">
    <property type="component" value="Unassembled WGS sequence"/>
</dbReference>
<feature type="transmembrane region" description="Helical" evidence="1">
    <location>
        <begin position="31"/>
        <end position="52"/>
    </location>
</feature>
<dbReference type="EMBL" id="CAJNOJ010000016">
    <property type="protein sequence ID" value="CAF0818396.1"/>
    <property type="molecule type" value="Genomic_DNA"/>
</dbReference>
<dbReference type="PANTHER" id="PTHR23028">
    <property type="entry name" value="ACETYLTRANSFERASE"/>
    <property type="match status" value="1"/>
</dbReference>
<dbReference type="InterPro" id="IPR002656">
    <property type="entry name" value="Acyl_transf_3_dom"/>
</dbReference>
<comment type="caution">
    <text evidence="5">The sequence shown here is derived from an EMBL/GenBank/DDBJ whole genome shotgun (WGS) entry which is preliminary data.</text>
</comment>
<dbReference type="AlphaFoldDB" id="A0A815B3K8"/>
<feature type="transmembrane region" description="Helical" evidence="1">
    <location>
        <begin position="365"/>
        <end position="384"/>
    </location>
</feature>
<feature type="domain" description="SGNH" evidence="3">
    <location>
        <begin position="430"/>
        <end position="638"/>
    </location>
</feature>
<organism evidence="5 6">
    <name type="scientific">Adineta ricciae</name>
    <name type="common">Rotifer</name>
    <dbReference type="NCBI Taxonomy" id="249248"/>
    <lineage>
        <taxon>Eukaryota</taxon>
        <taxon>Metazoa</taxon>
        <taxon>Spiralia</taxon>
        <taxon>Gnathifera</taxon>
        <taxon>Rotifera</taxon>
        <taxon>Eurotatoria</taxon>
        <taxon>Bdelloidea</taxon>
        <taxon>Adinetida</taxon>
        <taxon>Adinetidae</taxon>
        <taxon>Adineta</taxon>
    </lineage>
</organism>
<dbReference type="GO" id="GO:0000271">
    <property type="term" value="P:polysaccharide biosynthetic process"/>
    <property type="evidence" value="ECO:0007669"/>
    <property type="project" value="TreeGrafter"/>
</dbReference>
<dbReference type="GO" id="GO:0016747">
    <property type="term" value="F:acyltransferase activity, transferring groups other than amino-acyl groups"/>
    <property type="evidence" value="ECO:0007669"/>
    <property type="project" value="InterPro"/>
</dbReference>
<keyword evidence="1" id="KW-0472">Membrane</keyword>
<feature type="domain" description="Acyltransferase 3" evidence="2">
    <location>
        <begin position="6"/>
        <end position="346"/>
    </location>
</feature>
<dbReference type="Pfam" id="PF19040">
    <property type="entry name" value="SGNH"/>
    <property type="match status" value="1"/>
</dbReference>
<evidence type="ECO:0000313" key="5">
    <source>
        <dbReference type="EMBL" id="CAF1263823.1"/>
    </source>
</evidence>
<name>A0A815B3K8_ADIRI</name>
<evidence type="ECO:0000313" key="6">
    <source>
        <dbReference type="Proteomes" id="UP000663828"/>
    </source>
</evidence>
<dbReference type="OrthoDB" id="10061508at2759"/>
<evidence type="ECO:0000313" key="4">
    <source>
        <dbReference type="EMBL" id="CAF0818396.1"/>
    </source>
</evidence>
<feature type="transmembrane region" description="Helical" evidence="1">
    <location>
        <begin position="236"/>
        <end position="254"/>
    </location>
</feature>
<feature type="transmembrane region" description="Helical" evidence="1">
    <location>
        <begin position="266"/>
        <end position="283"/>
    </location>
</feature>
<evidence type="ECO:0000259" key="2">
    <source>
        <dbReference type="Pfam" id="PF01757"/>
    </source>
</evidence>
<dbReference type="Pfam" id="PF01757">
    <property type="entry name" value="Acyl_transf_3"/>
    <property type="match status" value="1"/>
</dbReference>
<feature type="transmembrane region" description="Helical" evidence="1">
    <location>
        <begin position="331"/>
        <end position="350"/>
    </location>
</feature>
<feature type="transmembrane region" description="Helical" evidence="1">
    <location>
        <begin position="102"/>
        <end position="119"/>
    </location>
</feature>
<dbReference type="Proteomes" id="UP000663828">
    <property type="component" value="Unassembled WGS sequence"/>
</dbReference>
<dbReference type="GO" id="GO:0016020">
    <property type="term" value="C:membrane"/>
    <property type="evidence" value="ECO:0007669"/>
    <property type="project" value="TreeGrafter"/>
</dbReference>
<proteinExistence type="predicted"/>
<evidence type="ECO:0008006" key="7">
    <source>
        <dbReference type="Google" id="ProtNLM"/>
    </source>
</evidence>
<dbReference type="EMBL" id="CAJNOR010002215">
    <property type="protein sequence ID" value="CAF1263823.1"/>
    <property type="molecule type" value="Genomic_DNA"/>
</dbReference>
<feature type="transmembrane region" description="Helical" evidence="1">
    <location>
        <begin position="290"/>
        <end position="311"/>
    </location>
</feature>
<accession>A0A815B3K8</accession>
<dbReference type="InterPro" id="IPR043968">
    <property type="entry name" value="SGNH"/>
</dbReference>
<feature type="transmembrane region" description="Helical" evidence="1">
    <location>
        <begin position="73"/>
        <end position="90"/>
    </location>
</feature>
<keyword evidence="1" id="KW-0812">Transmembrane</keyword>
<evidence type="ECO:0000256" key="1">
    <source>
        <dbReference type="SAM" id="Phobius"/>
    </source>
</evidence>
<keyword evidence="6" id="KW-1185">Reference proteome</keyword>
<dbReference type="InterPro" id="IPR050879">
    <property type="entry name" value="Acyltransferase_3"/>
</dbReference>
<gene>
    <name evidence="4" type="ORF">EDS130_LOCUS5719</name>
    <name evidence="5" type="ORF">XAT740_LOCUS26923</name>
</gene>
<reference evidence="5" key="1">
    <citation type="submission" date="2021-02" db="EMBL/GenBank/DDBJ databases">
        <authorList>
            <person name="Nowell W R."/>
        </authorList>
    </citation>
    <scope>NUCLEOTIDE SEQUENCE</scope>
</reference>
<keyword evidence="1" id="KW-1133">Transmembrane helix</keyword>
<feature type="transmembrane region" description="Helical" evidence="1">
    <location>
        <begin position="202"/>
        <end position="224"/>
    </location>
</feature>
<evidence type="ECO:0000259" key="3">
    <source>
        <dbReference type="Pfam" id="PF19040"/>
    </source>
</evidence>
<protein>
    <recommendedName>
        <fullName evidence="7">Acyltransferase</fullName>
    </recommendedName>
</protein>